<organism evidence="2">
    <name type="scientific">marine metagenome</name>
    <dbReference type="NCBI Taxonomy" id="408172"/>
    <lineage>
        <taxon>unclassified sequences</taxon>
        <taxon>metagenomes</taxon>
        <taxon>ecological metagenomes</taxon>
    </lineage>
</organism>
<dbReference type="InterPro" id="IPR025248">
    <property type="entry name" value="DUF4007"/>
</dbReference>
<feature type="non-terminal residue" evidence="2">
    <location>
        <position position="1"/>
    </location>
</feature>
<protein>
    <recommendedName>
        <fullName evidence="1">DUF4007 domain-containing protein</fullName>
    </recommendedName>
</protein>
<accession>A0A382S2P2</accession>
<evidence type="ECO:0000259" key="1">
    <source>
        <dbReference type="Pfam" id="PF13182"/>
    </source>
</evidence>
<dbReference type="EMBL" id="UINC01125396">
    <property type="protein sequence ID" value="SVD03191.1"/>
    <property type="molecule type" value="Genomic_DNA"/>
</dbReference>
<reference evidence="2" key="1">
    <citation type="submission" date="2018-05" db="EMBL/GenBank/DDBJ databases">
        <authorList>
            <person name="Lanie J.A."/>
            <person name="Ng W.-L."/>
            <person name="Kazmierczak K.M."/>
            <person name="Andrzejewski T.M."/>
            <person name="Davidsen T.M."/>
            <person name="Wayne K.J."/>
            <person name="Tettelin H."/>
            <person name="Glass J.I."/>
            <person name="Rusch D."/>
            <person name="Podicherti R."/>
            <person name="Tsui H.-C.T."/>
            <person name="Winkler M.E."/>
        </authorList>
    </citation>
    <scope>NUCLEOTIDE SEQUENCE</scope>
</reference>
<dbReference type="Pfam" id="PF13182">
    <property type="entry name" value="DUF4007"/>
    <property type="match status" value="1"/>
</dbReference>
<sequence length="257" mass="29718">VGKNMVFSMRHWSTSTGVLDLIGNQRNKNNFRISDLGHFLFGKMGCDPYLENPNTLWLLHWLLASKPKRTLFYWLFNLYNQPSFNKDKLINDINNLIANHEEWKQVSVNTIGRDIDCLINTYTSKTLKKKLSHEDTIECPFAELGLITAQKQGEYLLKRDSRNSLGDGIFLYALVEFWKNYYSSAQTMTFEKVLHAEGSPGKIFCLDESDLDNRILRLEDISKGDLEWSQSAGMGQIIAKKEINLLDSFDCIKRAYR</sequence>
<dbReference type="AlphaFoldDB" id="A0A382S2P2"/>
<evidence type="ECO:0000313" key="2">
    <source>
        <dbReference type="EMBL" id="SVD03191.1"/>
    </source>
</evidence>
<feature type="domain" description="DUF4007" evidence="1">
    <location>
        <begin position="1"/>
        <end position="256"/>
    </location>
</feature>
<name>A0A382S2P2_9ZZZZ</name>
<proteinExistence type="predicted"/>
<gene>
    <name evidence="2" type="ORF">METZ01_LOCUS356045</name>
</gene>